<evidence type="ECO:0000313" key="2">
    <source>
        <dbReference type="Proteomes" id="UP000251211"/>
    </source>
</evidence>
<gene>
    <name evidence="1" type="ORF">NCTC13229_03143</name>
</gene>
<evidence type="ECO:0000313" key="1">
    <source>
        <dbReference type="EMBL" id="SPZ39664.1"/>
    </source>
</evidence>
<comment type="caution">
    <text evidence="1">The sequence shown here is derived from an EMBL/GenBank/DDBJ whole genome shotgun (WGS) entry which is preliminary data.</text>
</comment>
<dbReference type="Proteomes" id="UP000251211">
    <property type="component" value="Unassembled WGS sequence"/>
</dbReference>
<dbReference type="GO" id="GO:0016491">
    <property type="term" value="F:oxidoreductase activity"/>
    <property type="evidence" value="ECO:0007669"/>
    <property type="project" value="UniProtKB-KW"/>
</dbReference>
<dbReference type="AlphaFoldDB" id="A0AB38FDT1"/>
<reference evidence="1 2" key="1">
    <citation type="submission" date="2018-06" db="EMBL/GenBank/DDBJ databases">
        <authorList>
            <consortium name="Pathogen Informatics"/>
            <person name="Doyle S."/>
        </authorList>
    </citation>
    <scope>NUCLEOTIDE SEQUENCE [LARGE SCALE GENOMIC DNA]</scope>
    <source>
        <strain evidence="1 2">NCTC13229</strain>
    </source>
</reference>
<name>A0AB38FDT1_RHOWR</name>
<sequence>MTAESTTHREVRARIAELATAFPPRSTEPREFQRARFDAGLSWVHFPLGLGGLGLV</sequence>
<keyword evidence="1" id="KW-0560">Oxidoreductase</keyword>
<dbReference type="RefSeq" id="WP_181910952.1">
    <property type="nucleotide sequence ID" value="NZ_JBHXBJ010000088.1"/>
</dbReference>
<dbReference type="EC" id="1.3.99.-" evidence="1"/>
<proteinExistence type="predicted"/>
<organism evidence="1 2">
    <name type="scientific">Rhodococcus wratislaviensis</name>
    <name type="common">Tsukamurella wratislaviensis</name>
    <dbReference type="NCBI Taxonomy" id="44752"/>
    <lineage>
        <taxon>Bacteria</taxon>
        <taxon>Bacillati</taxon>
        <taxon>Actinomycetota</taxon>
        <taxon>Actinomycetes</taxon>
        <taxon>Mycobacteriales</taxon>
        <taxon>Nocardiaceae</taxon>
        <taxon>Rhodococcus</taxon>
    </lineage>
</organism>
<accession>A0AB38FDT1</accession>
<protein>
    <submittedName>
        <fullName evidence="1">Acyl-CoA dehydrogenase</fullName>
        <ecNumber evidence="1">1.3.99.-</ecNumber>
    </submittedName>
</protein>
<dbReference type="EMBL" id="UAUI01000011">
    <property type="protein sequence ID" value="SPZ39664.1"/>
    <property type="molecule type" value="Genomic_DNA"/>
</dbReference>